<sequence>MILNSLRYEEKATKDLERYNSQMKRAIEQESQMSLKDGRKKIKPTSAWNLAQKHKLKTSLSNQPKLDELLQSQIEKRRSQNIKMVQIPFSMKNLKINFKKQNKVDLEEKDEPCLIHNLRFPDAWLMTSKTEVMLLNPYRVEEALLFKRLLENHKLPAEPLEKPIMLTESLFNGSHYLDVLYKMTADDQRYSGSTYLSDPRLTANGFKIKLIPGVSITENYLEIEGMANCLPFYGVADLKEILNAILNRNAKEVYECRPRKVISYLE</sequence>
<dbReference type="AlphaFoldDB" id="E9PH88"/>
<dbReference type="OrthoDB" id="10263226at2759"/>
<reference evidence="1 2" key="3">
    <citation type="journal article" date="2005" name="Nature">
        <title>Generation and annotation of the DNA sequences of human chromosomes 2 and 4.</title>
        <authorList>
            <person name="Hillier L.W."/>
            <person name="Graves T.A."/>
            <person name="Fulton R.S."/>
            <person name="Fulton L.A."/>
            <person name="Pepin K.H."/>
            <person name="Minx P."/>
            <person name="Wagner-McPherson C."/>
            <person name="Layman D."/>
            <person name="Wylie K."/>
            <person name="Sekhon M."/>
            <person name="Becker M.C."/>
            <person name="Fewell G.A."/>
            <person name="Delehaunty K.D."/>
            <person name="Miner T.L."/>
            <person name="Nash W.E."/>
            <person name="Kremitzki C."/>
            <person name="Oddy L."/>
            <person name="Du H."/>
            <person name="Sun H."/>
            <person name="Bradshaw-Cordum H."/>
            <person name="Ali J."/>
            <person name="Carter J."/>
            <person name="Cordes M."/>
            <person name="Harris A."/>
            <person name="Isak A."/>
            <person name="van Brunt A."/>
            <person name="Nguyen C."/>
            <person name="Du F."/>
            <person name="Courtney L."/>
            <person name="Kalicki J."/>
            <person name="Ozersky P."/>
            <person name="Abbott S."/>
            <person name="Armstrong J."/>
            <person name="Belter E.A."/>
            <person name="Caruso L."/>
            <person name="Cedroni M."/>
            <person name="Cotton M."/>
            <person name="Davidson T."/>
            <person name="Desai A."/>
            <person name="Elliott G."/>
            <person name="Erb T."/>
            <person name="Fronick C."/>
            <person name="Gaige T."/>
            <person name="Haakenson W."/>
            <person name="Haglund K."/>
            <person name="Holmes A."/>
            <person name="Harkins R."/>
            <person name="Kim K."/>
            <person name="Kruchowski S.S."/>
            <person name="Strong C.M."/>
            <person name="Grewal N."/>
            <person name="Goyea E."/>
            <person name="Hou S."/>
            <person name="Levy A."/>
            <person name="Martinka S."/>
            <person name="Mead K."/>
            <person name="McLellan M.D."/>
            <person name="Meyer R."/>
            <person name="Randall-Maher J."/>
            <person name="Tomlinson C."/>
            <person name="Dauphin-Kohlberg S."/>
            <person name="Kozlowicz-Reilly A."/>
            <person name="Shah N."/>
            <person name="Swearengen-Shahid S."/>
            <person name="Snider J."/>
            <person name="Strong J.T."/>
            <person name="Thompson J."/>
            <person name="Yoakum M."/>
            <person name="Leonard S."/>
            <person name="Pearman C."/>
            <person name="Trani L."/>
            <person name="Radionenko M."/>
            <person name="Waligorski J.E."/>
            <person name="Wang C."/>
            <person name="Rock S.M."/>
            <person name="Tin-Wollam A.M."/>
            <person name="Maupin R."/>
            <person name="Latreille P."/>
            <person name="Wendl M.C."/>
            <person name="Yang S.P."/>
            <person name="Pohl C."/>
            <person name="Wallis J.W."/>
            <person name="Spieth J."/>
            <person name="Bieri T.A."/>
            <person name="Berkowicz N."/>
            <person name="Nelson J.O."/>
            <person name="Osborne J."/>
            <person name="Ding L."/>
            <person name="Meyer R."/>
            <person name="Sabo A."/>
            <person name="Shotland Y."/>
            <person name="Sinha P."/>
            <person name="Wohldmann P.E."/>
            <person name="Cook L.L."/>
            <person name="Hickenbotham M.T."/>
            <person name="Eldred J."/>
            <person name="Williams D."/>
            <person name="Jones T.A."/>
            <person name="She X."/>
            <person name="Ciccarelli F.D."/>
            <person name="Izaurralde E."/>
            <person name="Taylor J."/>
            <person name="Schmutz J."/>
            <person name="Myers R.M."/>
            <person name="Cox D.R."/>
            <person name="Huang X."/>
            <person name="McPherson J.D."/>
            <person name="Mardis E.R."/>
            <person name="Clifton S.W."/>
            <person name="Warren W.C."/>
            <person name="Chinwalla A.T."/>
            <person name="Eddy S.R."/>
            <person name="Marra M.A."/>
            <person name="Ovcharenko I."/>
            <person name="Furey T.S."/>
            <person name="Miller W."/>
            <person name="Eichler E.E."/>
            <person name="Bork P."/>
            <person name="Suyama M."/>
            <person name="Torrents D."/>
            <person name="Waterston R.H."/>
            <person name="Wilson R.K."/>
        </authorList>
    </citation>
    <scope>NUCLEOTIDE SEQUENCE [LARGE SCALE GENOMIC DNA]</scope>
</reference>
<protein>
    <submittedName>
        <fullName evidence="1">PMS1 homolog 1, mismatch repair system component</fullName>
    </submittedName>
</protein>
<evidence type="ECO:0000313" key="1">
    <source>
        <dbReference type="Ensembl" id="ENSP00000396232.1"/>
    </source>
</evidence>
<reference evidence="1" key="6">
    <citation type="submission" date="2025-09" db="UniProtKB">
        <authorList>
            <consortium name="Ensembl"/>
        </authorList>
    </citation>
    <scope>IDENTIFICATION</scope>
</reference>
<dbReference type="VEuPathDB" id="HostDB:ENSG00000064933"/>
<gene>
    <name evidence="1" type="primary">PMS1</name>
</gene>
<dbReference type="Ensembl" id="ENST00000452382.1">
    <property type="protein sequence ID" value="ENSP00000396232.1"/>
    <property type="gene ID" value="ENSG00000064933.20"/>
</dbReference>
<name>E9PH88_HUMAN</name>
<dbReference type="ExpressionAtlas" id="E9PH88">
    <property type="expression patterns" value="baseline and differential"/>
</dbReference>
<evidence type="ECO:0007829" key="5">
    <source>
        <dbReference type="PubMed" id="21269460"/>
    </source>
</evidence>
<keyword evidence="2" id="KW-1185">Reference proteome</keyword>
<organism evidence="1 2">
    <name type="scientific">Homo sapiens</name>
    <name type="common">Human</name>
    <dbReference type="NCBI Taxonomy" id="9606"/>
    <lineage>
        <taxon>Eukaryota</taxon>
        <taxon>Metazoa</taxon>
        <taxon>Chordata</taxon>
        <taxon>Craniata</taxon>
        <taxon>Vertebrata</taxon>
        <taxon>Euteleostomi</taxon>
        <taxon>Mammalia</taxon>
        <taxon>Eutheria</taxon>
        <taxon>Euarchontoglires</taxon>
        <taxon>Primates</taxon>
        <taxon>Haplorrhini</taxon>
        <taxon>Catarrhini</taxon>
        <taxon>Hominidae</taxon>
        <taxon>Homo</taxon>
    </lineage>
</organism>
<dbReference type="MassIVE" id="E9PH88"/>
<evidence type="ECO:0007829" key="3">
    <source>
        <dbReference type="PeptideAtlas" id="E9PH88"/>
    </source>
</evidence>
<proteinExistence type="evidence at protein level"/>
<dbReference type="Ensembl" id="ENST00000452382.1">
    <property type="protein sequence ID" value="ENSP00000396232.1"/>
    <property type="gene ID" value="ENSG00000064933.19"/>
</dbReference>
<dbReference type="SMR" id="E9PH88"/>
<dbReference type="HOGENOM" id="CLU_1047818_0_0_1"/>
<dbReference type="UCSC" id="uc061qqe.1">
    <property type="organism name" value="human"/>
</dbReference>
<dbReference type="HGNC" id="HGNC:9121">
    <property type="gene designation" value="PMS1"/>
</dbReference>
<feature type="non-terminal residue" evidence="1">
    <location>
        <position position="266"/>
    </location>
</feature>
<dbReference type="Proteomes" id="UP000005640">
    <property type="component" value="Chromosome 2"/>
</dbReference>
<dbReference type="EMBL" id="AC008122">
    <property type="status" value="NOT_ANNOTATED_CDS"/>
    <property type="molecule type" value="Genomic_DNA"/>
</dbReference>
<dbReference type="Antibodypedia" id="4133">
    <property type="antibodies" value="344 antibodies from 34 providers"/>
</dbReference>
<reference evidence="1 2" key="2">
    <citation type="journal article" date="2004" name="Nature">
        <title>Finishing the euchromatic sequence of the human genome.</title>
        <authorList>
            <consortium name="International Human Genome Sequencing Consortium"/>
        </authorList>
    </citation>
    <scope>NUCLEOTIDE SEQUENCE [LARGE SCALE GENOMIC DNA]</scope>
</reference>
<evidence type="ECO:0007829" key="4">
    <source>
        <dbReference type="ProteomicsDB" id="E9PH88"/>
    </source>
</evidence>
<dbReference type="ChiTaRS" id="PMS1">
    <property type="organism name" value="human"/>
</dbReference>
<dbReference type="OpenTargets" id="ENSG00000064933"/>
<dbReference type="EMBL" id="AC013468">
    <property type="status" value="NOT_ANNOTATED_CDS"/>
    <property type="molecule type" value="Genomic_DNA"/>
</dbReference>
<accession>E9PH88</accession>
<dbReference type="ProteomicsDB" id="20481"/>
<evidence type="ECO:0000313" key="2">
    <source>
        <dbReference type="Proteomes" id="UP000005640"/>
    </source>
</evidence>
<reference evidence="1" key="5">
    <citation type="submission" date="2025-08" db="UniProtKB">
        <authorList>
            <consortium name="Ensembl"/>
        </authorList>
    </citation>
    <scope>IDENTIFICATION</scope>
</reference>
<dbReference type="Bgee" id="ENSG00000064933">
    <property type="expression patterns" value="Expressed in sperm and 203 other cell types or tissues"/>
</dbReference>
<reference evidence="5" key="4">
    <citation type="journal article" date="2011" name="BMC Syst. Biol.">
        <title>Initial characterization of the human central proteome.</title>
        <authorList>
            <person name="Burkard T.R."/>
            <person name="Planyavsky M."/>
            <person name="Kaupe I."/>
            <person name="Breitwieser F.P."/>
            <person name="Burckstummer T."/>
            <person name="Bennett K.L."/>
            <person name="Superti-Furga G."/>
            <person name="Colinge J."/>
        </authorList>
    </citation>
    <scope>IDENTIFICATION BY MASS SPECTROMETRY [LARGE SCALE ANALYSIS]</scope>
</reference>
<dbReference type="GeneTree" id="ENSGT00940000157085"/>
<reference evidence="1 2" key="1">
    <citation type="journal article" date="2001" name="Nature">
        <title>Initial sequencing and analysis of the human genome.</title>
        <authorList>
            <consortium name="International Human Genome Sequencing Consortium"/>
            <person name="Lander E.S."/>
            <person name="Linton L.M."/>
            <person name="Birren B."/>
            <person name="Nusbaum C."/>
            <person name="Zody M.C."/>
            <person name="Baldwin J."/>
            <person name="Devon K."/>
            <person name="Dewar K."/>
            <person name="Doyle M."/>
            <person name="FitzHugh W."/>
            <person name="Funke R."/>
            <person name="Gage D."/>
            <person name="Harris K."/>
            <person name="Heaford A."/>
            <person name="Howland J."/>
            <person name="Kann L."/>
            <person name="Lehoczky J."/>
            <person name="LeVine R."/>
            <person name="McEwan P."/>
            <person name="McKernan K."/>
            <person name="Meldrim J."/>
            <person name="Mesirov J.P."/>
            <person name="Miranda C."/>
            <person name="Morris W."/>
            <person name="Naylor J."/>
            <person name="Raymond C."/>
            <person name="Rosetti M."/>
            <person name="Santos R."/>
            <person name="Sheridan A."/>
            <person name="Sougnez C."/>
            <person name="Stange-Thomann N."/>
            <person name="Stojanovic N."/>
            <person name="Subramanian A."/>
            <person name="Wyman D."/>
            <person name="Rogers J."/>
            <person name="Sulston J."/>
            <person name="Ainscough R."/>
            <person name="Beck S."/>
            <person name="Bentley D."/>
            <person name="Burton J."/>
            <person name="Clee C."/>
            <person name="Carter N."/>
            <person name="Coulson A."/>
            <person name="Deadman R."/>
            <person name="Deloukas P."/>
            <person name="Dunham A."/>
            <person name="Dunham I."/>
            <person name="Durbin R."/>
            <person name="French L."/>
            <person name="Grafham D."/>
            <person name="Gregory S."/>
            <person name="Hubbard T."/>
            <person name="Humphray S."/>
            <person name="Hunt A."/>
            <person name="Jones M."/>
            <person name="Lloyd C."/>
            <person name="McMurray A."/>
            <person name="Matthews L."/>
            <person name="Mercer S."/>
            <person name="Milne S."/>
            <person name="Mullikin J.C."/>
            <person name="Mungall A."/>
            <person name="Plumb R."/>
            <person name="Ross M."/>
            <person name="Shownkeen R."/>
            <person name="Sims S."/>
            <person name="Waterston R.H."/>
            <person name="Wilson R.K."/>
            <person name="Hillier L.W."/>
            <person name="McPherson J.D."/>
            <person name="Marra M.A."/>
            <person name="Mardis E.R."/>
            <person name="Fulton L.A."/>
            <person name="Chinwalla A.T."/>
            <person name="Pepin K.H."/>
            <person name="Gish W.R."/>
            <person name="Chissoe S.L."/>
            <person name="Wendl M.C."/>
            <person name="Delehaunty K.D."/>
            <person name="Miner T.L."/>
            <person name="Delehaunty A."/>
            <person name="Kramer J.B."/>
            <person name="Cook L.L."/>
            <person name="Fulton R.S."/>
            <person name="Johnson D.L."/>
            <person name="Minx P.J."/>
            <person name="Clifton S.W."/>
            <person name="Hawkins T."/>
            <person name="Branscomb E."/>
            <person name="Predki P."/>
            <person name="Richardson P."/>
            <person name="Wenning S."/>
            <person name="Slezak T."/>
            <person name="Doggett N."/>
            <person name="Cheng J.F."/>
            <person name="Olsen A."/>
            <person name="Lucas S."/>
            <person name="Elkin C."/>
            <person name="Uberbacher E."/>
            <person name="Frazier M."/>
            <person name="Gibbs R.A."/>
            <person name="Muzny D.M."/>
            <person name="Scherer S.E."/>
            <person name="Bouck J.B."/>
            <person name="Sodergren E.J."/>
            <person name="Worley K.C."/>
            <person name="Rives C.M."/>
            <person name="Gorrell J.H."/>
            <person name="Metzker M.L."/>
            <person name="Naylor S.L."/>
            <person name="Kucherlapati R.S."/>
            <person name="Nelson D.L."/>
            <person name="Weinstock G.M."/>
            <person name="Sakaki Y."/>
            <person name="Fujiyama A."/>
            <person name="Hattori M."/>
            <person name="Yada T."/>
            <person name="Toyoda A."/>
            <person name="Itoh T."/>
            <person name="Kawagoe C."/>
            <person name="Watanabe H."/>
            <person name="Totoki Y."/>
            <person name="Taylor T."/>
            <person name="Weissenbach J."/>
            <person name="Heilig R."/>
            <person name="Saurin W."/>
            <person name="Artiguenave F."/>
            <person name="Brottier P."/>
            <person name="Bruls T."/>
            <person name="Pelletier E."/>
            <person name="Robert C."/>
            <person name="Wincker P."/>
            <person name="Smith D.R."/>
            <person name="Doucette-Stamm L."/>
            <person name="Rubenfield M."/>
            <person name="Weinstock K."/>
            <person name="Lee H.M."/>
            <person name="Dubois J."/>
            <person name="Rosenthal A."/>
            <person name="Platzer M."/>
            <person name="Nyakatura G."/>
            <person name="Taudien S."/>
            <person name="Rump A."/>
            <person name="Yang H."/>
            <person name="Yu J."/>
            <person name="Wang J."/>
            <person name="Huang G."/>
            <person name="Gu J."/>
            <person name="Hood L."/>
            <person name="Rowen L."/>
            <person name="Madan A."/>
            <person name="Qin S."/>
            <person name="Davis R.W."/>
            <person name="Federspiel N.A."/>
            <person name="Abola A.P."/>
            <person name="Proctor M.J."/>
            <person name="Myers R.M."/>
            <person name="Schmutz J."/>
            <person name="Dickson M."/>
            <person name="Grimwood J."/>
            <person name="Cox D.R."/>
            <person name="Olson M.V."/>
            <person name="Kaul R."/>
            <person name="Raymond C."/>
            <person name="Shimizu N."/>
            <person name="Kawasaki K."/>
            <person name="Minoshima S."/>
            <person name="Evans G.A."/>
            <person name="Athanasiou M."/>
            <person name="Schultz R."/>
            <person name="Roe B.A."/>
            <person name="Chen F."/>
            <person name="Pan H."/>
            <person name="Ramser J."/>
            <person name="Lehrach H."/>
            <person name="Reinhardt R."/>
            <person name="McCombie W.R."/>
            <person name="de la Bastide M."/>
            <person name="Dedhia N."/>
            <person name="Blocker H."/>
            <person name="Hornischer K."/>
            <person name="Nordsiek G."/>
            <person name="Agarwala R."/>
            <person name="Aravind L."/>
            <person name="Bailey J.A."/>
            <person name="Bateman A."/>
            <person name="Batzoglou S."/>
            <person name="Birney E."/>
            <person name="Bork P."/>
            <person name="Brown D.G."/>
            <person name="Burge C.B."/>
            <person name="Cerutti L."/>
            <person name="Chen H.C."/>
            <person name="Church D."/>
            <person name="Clamp M."/>
            <person name="Copley R.R."/>
            <person name="Doerks T."/>
            <person name="Eddy S.R."/>
            <person name="Eichler E.E."/>
            <person name="Furey T.S."/>
            <person name="Galagan J."/>
            <person name="Gilbert J.G."/>
            <person name="Harmon C."/>
            <person name="Hayashizaki Y."/>
            <person name="Haussler D."/>
            <person name="Hermjakob H."/>
            <person name="Hokamp K."/>
            <person name="Jang W."/>
            <person name="Johnson L.S."/>
            <person name="Jones T.A."/>
            <person name="Kasif S."/>
            <person name="Kaspryzk A."/>
            <person name="Kennedy S."/>
            <person name="Kent W.J."/>
            <person name="Kitts P."/>
            <person name="Koonin E.V."/>
            <person name="Korf I."/>
            <person name="Kulp D."/>
            <person name="Lancet D."/>
            <person name="Lowe T.M."/>
            <person name="McLysaght A."/>
            <person name="Mikkelsen T."/>
            <person name="Moran J.V."/>
            <person name="Mulder N."/>
            <person name="Pollara V.J."/>
            <person name="Ponting C.P."/>
            <person name="Schuler G."/>
            <person name="Schultz J."/>
            <person name="Slater G."/>
            <person name="Smit A.F."/>
            <person name="Stupka E."/>
            <person name="Szustakowski J."/>
            <person name="Thierry-Mieg D."/>
            <person name="Thierry-Mieg J."/>
            <person name="Wagner L."/>
            <person name="Wallis J."/>
            <person name="Wheeler R."/>
            <person name="Williams A."/>
            <person name="Wolf Y.I."/>
            <person name="Wolfe K.H."/>
            <person name="Yang S.P."/>
            <person name="Yeh R.F."/>
            <person name="Collins F."/>
            <person name="Guyer M.S."/>
            <person name="Peterson J."/>
            <person name="Felsenfeld A."/>
            <person name="Wetterstrand K.A."/>
            <person name="Patrinos A."/>
            <person name="Morgan M.J."/>
            <person name="de Jong P."/>
            <person name="Catanese J.J."/>
            <person name="Osoegawa K."/>
            <person name="Shizuya H."/>
            <person name="Choi S."/>
            <person name="Chen Y.J."/>
        </authorList>
    </citation>
    <scope>NUCLEOTIDE SEQUENCE [LARGE SCALE GENOMIC DNA]</scope>
</reference>
<keyword evidence="3 4" id="KW-1267">Proteomics identification</keyword>